<feature type="compositionally biased region" description="Basic and acidic residues" evidence="8">
    <location>
        <begin position="529"/>
        <end position="541"/>
    </location>
</feature>
<dbReference type="PANTHER" id="PTHR22934">
    <property type="entry name" value="PROTEIN ESC1/WETA-RELATED"/>
    <property type="match status" value="1"/>
</dbReference>
<protein>
    <recommendedName>
        <fullName evidence="2">Developmental regulatory protein wetA</fullName>
    </recommendedName>
</protein>
<feature type="compositionally biased region" description="Low complexity" evidence="8">
    <location>
        <begin position="436"/>
        <end position="471"/>
    </location>
</feature>
<keyword evidence="5" id="KW-0010">Activator</keyword>
<feature type="region of interest" description="Disordered" evidence="8">
    <location>
        <begin position="166"/>
        <end position="188"/>
    </location>
</feature>
<dbReference type="AlphaFoldDB" id="A0A9P4IM85"/>
<evidence type="ECO:0000256" key="2">
    <source>
        <dbReference type="ARBA" id="ARBA00015342"/>
    </source>
</evidence>
<reference evidence="9" key="1">
    <citation type="journal article" date="2020" name="Stud. Mycol.">
        <title>101 Dothideomycetes genomes: a test case for predicting lifestyles and emergence of pathogens.</title>
        <authorList>
            <person name="Haridas S."/>
            <person name="Albert R."/>
            <person name="Binder M."/>
            <person name="Bloem J."/>
            <person name="Labutti K."/>
            <person name="Salamov A."/>
            <person name="Andreopoulos B."/>
            <person name="Baker S."/>
            <person name="Barry K."/>
            <person name="Bills G."/>
            <person name="Bluhm B."/>
            <person name="Cannon C."/>
            <person name="Castanera R."/>
            <person name="Culley D."/>
            <person name="Daum C."/>
            <person name="Ezra D."/>
            <person name="Gonzalez J."/>
            <person name="Henrissat B."/>
            <person name="Kuo A."/>
            <person name="Liang C."/>
            <person name="Lipzen A."/>
            <person name="Lutzoni F."/>
            <person name="Magnuson J."/>
            <person name="Mondo S."/>
            <person name="Nolan M."/>
            <person name="Ohm R."/>
            <person name="Pangilinan J."/>
            <person name="Park H.-J."/>
            <person name="Ramirez L."/>
            <person name="Alfaro M."/>
            <person name="Sun H."/>
            <person name="Tritt A."/>
            <person name="Yoshinaga Y."/>
            <person name="Zwiers L.-H."/>
            <person name="Turgeon B."/>
            <person name="Goodwin S."/>
            <person name="Spatafora J."/>
            <person name="Crous P."/>
            <person name="Grigoriev I."/>
        </authorList>
    </citation>
    <scope>NUCLEOTIDE SEQUENCE</scope>
    <source>
        <strain evidence="9">CBS 133067</strain>
    </source>
</reference>
<evidence type="ECO:0000256" key="1">
    <source>
        <dbReference type="ARBA" id="ARBA00008881"/>
    </source>
</evidence>
<proteinExistence type="inferred from homology"/>
<name>A0A9P4IM85_9PEZI</name>
<accession>A0A9P4IM85</accession>
<comment type="caution">
    <text evidence="9">The sequence shown here is derived from an EMBL/GenBank/DDBJ whole genome shotgun (WGS) entry which is preliminary data.</text>
</comment>
<feature type="compositionally biased region" description="Polar residues" evidence="8">
    <location>
        <begin position="417"/>
        <end position="429"/>
    </location>
</feature>
<keyword evidence="10" id="KW-1185">Reference proteome</keyword>
<dbReference type="OrthoDB" id="2575228at2759"/>
<keyword evidence="7" id="KW-0183">Conidiation</keyword>
<keyword evidence="6" id="KW-0804">Transcription</keyword>
<evidence type="ECO:0000256" key="7">
    <source>
        <dbReference type="ARBA" id="ARBA00023321"/>
    </source>
</evidence>
<evidence type="ECO:0000256" key="4">
    <source>
        <dbReference type="ARBA" id="ARBA00023015"/>
    </source>
</evidence>
<keyword evidence="4" id="KW-0805">Transcription regulation</keyword>
<feature type="region of interest" description="Disordered" evidence="8">
    <location>
        <begin position="514"/>
        <end position="541"/>
    </location>
</feature>
<keyword evidence="3" id="KW-0749">Sporulation</keyword>
<dbReference type="GO" id="GO:0048315">
    <property type="term" value="P:conidium formation"/>
    <property type="evidence" value="ECO:0007669"/>
    <property type="project" value="UniProtKB-KW"/>
</dbReference>
<dbReference type="Proteomes" id="UP000799772">
    <property type="component" value="Unassembled WGS sequence"/>
</dbReference>
<feature type="region of interest" description="Disordered" evidence="8">
    <location>
        <begin position="417"/>
        <end position="500"/>
    </location>
</feature>
<evidence type="ECO:0000313" key="10">
    <source>
        <dbReference type="Proteomes" id="UP000799772"/>
    </source>
</evidence>
<dbReference type="PANTHER" id="PTHR22934:SF25">
    <property type="entry name" value="DEVELOPMENTAL REGULATORY PROTEIN WETA"/>
    <property type="match status" value="1"/>
</dbReference>
<dbReference type="GO" id="GO:0030435">
    <property type="term" value="P:sporulation resulting in formation of a cellular spore"/>
    <property type="evidence" value="ECO:0007669"/>
    <property type="project" value="UniProtKB-KW"/>
</dbReference>
<dbReference type="EMBL" id="ML978121">
    <property type="protein sequence ID" value="KAF2104120.1"/>
    <property type="molecule type" value="Genomic_DNA"/>
</dbReference>
<dbReference type="InterPro" id="IPR040112">
    <property type="entry name" value="WetA"/>
</dbReference>
<comment type="similarity">
    <text evidence="1">Belongs to the wetA family.</text>
</comment>
<evidence type="ECO:0000256" key="3">
    <source>
        <dbReference type="ARBA" id="ARBA00022969"/>
    </source>
</evidence>
<feature type="compositionally biased region" description="Basic residues" evidence="8">
    <location>
        <begin position="472"/>
        <end position="487"/>
    </location>
</feature>
<evidence type="ECO:0000256" key="8">
    <source>
        <dbReference type="SAM" id="MobiDB-lite"/>
    </source>
</evidence>
<sequence length="571" mass="61236">MDLLPERRSYSIRPSNKEKECYDAYDALFEQYVESDLFEPSSLLNGIHSSDDSTNLFVLATSSGASDNVDCSPIPDLDARQHDACTSWQGSLKLLQKSSALSTIEASTGADKAAALDPDTLSLDGFCLAPAPSPLSDASISPPPSPLAAISATKKRFALPIRPYRRPTSPIRKAQPMNTPSPPKMLSPRLHRTSYQGAWAKKIEAAADRLNLQLALIDGPPSPPPTTSLPQIPKQNGFHSLPNAQGFDSAPLTSPFEEPLSPIRTFNPQSHAQITPLSSPTFNSPGAIHSSFPQTHISSLAPSALNQAGIGPLTPPPSQKLPMTAWNPEPQDFLDYSYSASPSFPSSKAEAWWSPVSPMQPCAPTYQNSAQNANDALIGLGLQGVNAGNLSPENAMNQYELNTVSLDSLLQSPTANVHSTPYTSPQLISPPTFLASTPITPSTQQTPMKKTRTSSASPSPATRQTRTASRVRQAHRRAQSQHHRRKSGSKEAGGQRPVSVGFVNFTPDDSRKILTGVAPSGSSKTKARREKEAAEKRRKLSEAAKRAIMEAGGDVAALEREGLLCLMSAEI</sequence>
<evidence type="ECO:0000256" key="6">
    <source>
        <dbReference type="ARBA" id="ARBA00023163"/>
    </source>
</evidence>
<evidence type="ECO:0000313" key="9">
    <source>
        <dbReference type="EMBL" id="KAF2104120.1"/>
    </source>
</evidence>
<organism evidence="9 10">
    <name type="scientific">Rhizodiscina lignyota</name>
    <dbReference type="NCBI Taxonomy" id="1504668"/>
    <lineage>
        <taxon>Eukaryota</taxon>
        <taxon>Fungi</taxon>
        <taxon>Dikarya</taxon>
        <taxon>Ascomycota</taxon>
        <taxon>Pezizomycotina</taxon>
        <taxon>Dothideomycetes</taxon>
        <taxon>Pleosporomycetidae</taxon>
        <taxon>Aulographales</taxon>
        <taxon>Rhizodiscinaceae</taxon>
        <taxon>Rhizodiscina</taxon>
    </lineage>
</organism>
<evidence type="ECO:0000256" key="5">
    <source>
        <dbReference type="ARBA" id="ARBA00023159"/>
    </source>
</evidence>
<gene>
    <name evidence="9" type="ORF">NA57DRAFT_50967</name>
</gene>